<comment type="PTM">
    <text evidence="11">The Fe-S cluster can be nitrosylated by nitric oxide (NO).</text>
</comment>
<name>A0A516PZ78_9ACTN</name>
<dbReference type="EMBL" id="CP041692">
    <property type="protein sequence ID" value="QDP96457.1"/>
    <property type="molecule type" value="Genomic_DNA"/>
</dbReference>
<evidence type="ECO:0000313" key="15">
    <source>
        <dbReference type="Proteomes" id="UP000319263"/>
    </source>
</evidence>
<feature type="compositionally biased region" description="Basic and acidic residues" evidence="12">
    <location>
        <begin position="141"/>
        <end position="150"/>
    </location>
</feature>
<evidence type="ECO:0000313" key="14">
    <source>
        <dbReference type="EMBL" id="QDP96457.1"/>
    </source>
</evidence>
<feature type="binding site" evidence="11">
    <location>
        <position position="66"/>
    </location>
    <ligand>
        <name>[4Fe-4S] cluster</name>
        <dbReference type="ChEBI" id="CHEBI:49883"/>
    </ligand>
</feature>
<keyword evidence="4 11" id="KW-0479">Metal-binding</keyword>
<dbReference type="Proteomes" id="UP000319263">
    <property type="component" value="Chromosome"/>
</dbReference>
<dbReference type="GO" id="GO:0047134">
    <property type="term" value="F:protein-disulfide reductase [NAD(P)H] activity"/>
    <property type="evidence" value="ECO:0007669"/>
    <property type="project" value="TreeGrafter"/>
</dbReference>
<dbReference type="OrthoDB" id="5244115at2"/>
<dbReference type="GO" id="GO:0003677">
    <property type="term" value="F:DNA binding"/>
    <property type="evidence" value="ECO:0007669"/>
    <property type="project" value="UniProtKB-UniRule"/>
</dbReference>
<organism evidence="14 15">
    <name type="scientific">Microlunatus elymi</name>
    <dbReference type="NCBI Taxonomy" id="2596828"/>
    <lineage>
        <taxon>Bacteria</taxon>
        <taxon>Bacillati</taxon>
        <taxon>Actinomycetota</taxon>
        <taxon>Actinomycetes</taxon>
        <taxon>Propionibacteriales</taxon>
        <taxon>Propionibacteriaceae</taxon>
        <taxon>Microlunatus</taxon>
    </lineage>
</organism>
<dbReference type="PANTHER" id="PTHR38839">
    <property type="entry name" value="TRANSCRIPTIONAL REGULATOR WHID-RELATED"/>
    <property type="match status" value="1"/>
</dbReference>
<evidence type="ECO:0000256" key="4">
    <source>
        <dbReference type="ARBA" id="ARBA00022723"/>
    </source>
</evidence>
<keyword evidence="7 11" id="KW-0805">Transcription regulation</keyword>
<proteinExistence type="inferred from homology"/>
<feature type="binding site" evidence="11">
    <location>
        <position position="60"/>
    </location>
    <ligand>
        <name>[4Fe-4S] cluster</name>
        <dbReference type="ChEBI" id="CHEBI:49883"/>
    </ligand>
</feature>
<feature type="domain" description="4Fe-4S Wbl-type" evidence="13">
    <location>
        <begin position="33"/>
        <end position="90"/>
    </location>
</feature>
<dbReference type="Pfam" id="PF02467">
    <property type="entry name" value="Whib"/>
    <property type="match status" value="1"/>
</dbReference>
<evidence type="ECO:0000256" key="12">
    <source>
        <dbReference type="SAM" id="MobiDB-lite"/>
    </source>
</evidence>
<dbReference type="GO" id="GO:0051539">
    <property type="term" value="F:4 iron, 4 sulfur cluster binding"/>
    <property type="evidence" value="ECO:0007669"/>
    <property type="project" value="UniProtKB-UniRule"/>
</dbReference>
<feature type="binding site" evidence="11">
    <location>
        <position position="34"/>
    </location>
    <ligand>
        <name>[4Fe-4S] cluster</name>
        <dbReference type="ChEBI" id="CHEBI:49883"/>
    </ligand>
</feature>
<dbReference type="InterPro" id="IPR003482">
    <property type="entry name" value="Whib"/>
</dbReference>
<dbReference type="KEGG" id="mik:FOE78_11565"/>
<dbReference type="InterPro" id="IPR000637">
    <property type="entry name" value="HMGI/Y_DNA-bd_CS"/>
</dbReference>
<dbReference type="GO" id="GO:0046872">
    <property type="term" value="F:metal ion binding"/>
    <property type="evidence" value="ECO:0007669"/>
    <property type="project" value="UniProtKB-KW"/>
</dbReference>
<dbReference type="HAMAP" id="MF_01479">
    <property type="entry name" value="WhiB"/>
    <property type="match status" value="1"/>
</dbReference>
<evidence type="ECO:0000256" key="2">
    <source>
        <dbReference type="ARBA" id="ARBA00006597"/>
    </source>
</evidence>
<feature type="region of interest" description="Disordered" evidence="12">
    <location>
        <begin position="122"/>
        <end position="150"/>
    </location>
</feature>
<dbReference type="GO" id="GO:0035731">
    <property type="term" value="F:dinitrosyl-iron complex binding"/>
    <property type="evidence" value="ECO:0007669"/>
    <property type="project" value="UniProtKB-UniRule"/>
</dbReference>
<comment type="subcellular location">
    <subcellularLocation>
        <location evidence="1 11">Cytoplasm</location>
    </subcellularLocation>
</comment>
<gene>
    <name evidence="11" type="primary">whiB</name>
    <name evidence="14" type="ORF">FOE78_11565</name>
</gene>
<evidence type="ECO:0000256" key="8">
    <source>
        <dbReference type="ARBA" id="ARBA00023125"/>
    </source>
</evidence>
<dbReference type="PROSITE" id="PS00354">
    <property type="entry name" value="HMGI_Y"/>
    <property type="match status" value="1"/>
</dbReference>
<evidence type="ECO:0000256" key="9">
    <source>
        <dbReference type="ARBA" id="ARBA00023157"/>
    </source>
</evidence>
<comment type="function">
    <text evidence="11">Acts as a transcriptional regulator. Probably redox-responsive. The apo- but not holo-form probably binds DNA.</text>
</comment>
<evidence type="ECO:0000256" key="11">
    <source>
        <dbReference type="HAMAP-Rule" id="MF_01479"/>
    </source>
</evidence>
<evidence type="ECO:0000256" key="6">
    <source>
        <dbReference type="ARBA" id="ARBA00023014"/>
    </source>
</evidence>
<reference evidence="14 15" key="1">
    <citation type="submission" date="2019-07" db="EMBL/GenBank/DDBJ databases">
        <title>Microlunatus dokdonensis sp. nov. isolated from the rhizospheric soil of the wild plant Elymus tsukushiensis.</title>
        <authorList>
            <person name="Ghim S.-Y."/>
            <person name="Hwang Y.-J."/>
            <person name="Son J.-S."/>
            <person name="Shin J.-H."/>
        </authorList>
    </citation>
    <scope>NUCLEOTIDE SEQUENCE [LARGE SCALE GENOMIC DNA]</scope>
    <source>
        <strain evidence="14 15">KUDC0627</strain>
    </source>
</reference>
<evidence type="ECO:0000256" key="7">
    <source>
        <dbReference type="ARBA" id="ARBA00023015"/>
    </source>
</evidence>
<evidence type="ECO:0000256" key="5">
    <source>
        <dbReference type="ARBA" id="ARBA00023004"/>
    </source>
</evidence>
<dbReference type="PROSITE" id="PS51674">
    <property type="entry name" value="4FE4S_WBL"/>
    <property type="match status" value="1"/>
</dbReference>
<dbReference type="GO" id="GO:0045454">
    <property type="term" value="P:cell redox homeostasis"/>
    <property type="evidence" value="ECO:0007669"/>
    <property type="project" value="TreeGrafter"/>
</dbReference>
<evidence type="ECO:0000256" key="3">
    <source>
        <dbReference type="ARBA" id="ARBA00022485"/>
    </source>
</evidence>
<keyword evidence="3 11" id="KW-0004">4Fe-4S</keyword>
<keyword evidence="5 11" id="KW-0408">Iron</keyword>
<dbReference type="GO" id="GO:0045892">
    <property type="term" value="P:negative regulation of DNA-templated transcription"/>
    <property type="evidence" value="ECO:0007669"/>
    <property type="project" value="TreeGrafter"/>
</dbReference>
<comment type="similarity">
    <text evidence="2 11">Belongs to the WhiB family.</text>
</comment>
<keyword evidence="9 11" id="KW-1015">Disulfide bond</keyword>
<keyword evidence="11" id="KW-0963">Cytoplasm</keyword>
<dbReference type="PANTHER" id="PTHR38839:SF2">
    <property type="entry name" value="TRANSCRIPTIONAL REGULATOR WHIB7-RELATED"/>
    <property type="match status" value="1"/>
</dbReference>
<accession>A0A516PZ78</accession>
<dbReference type="GO" id="GO:0005737">
    <property type="term" value="C:cytoplasm"/>
    <property type="evidence" value="ECO:0007669"/>
    <property type="project" value="UniProtKB-SubCell"/>
</dbReference>
<protein>
    <recommendedName>
        <fullName evidence="11">Transcriptional regulator WhiB</fullName>
    </recommendedName>
</protein>
<sequence length="150" mass="16559">MFDAVSNQSLATQLLAPVVGEIFDPMFAADDTPCRLVDPEVFFAEQPADVEYAKSLCRDCPVQDACLAGALQRHEPWGVWGGQLLVQGEVVARKRPRGRPRKHPLPEQTEVAPSVVRRWALEPQHKDRRVAVGAQQGPGRGSEDRPERAA</sequence>
<evidence type="ECO:0000259" key="13">
    <source>
        <dbReference type="PROSITE" id="PS51674"/>
    </source>
</evidence>
<evidence type="ECO:0000256" key="10">
    <source>
        <dbReference type="ARBA" id="ARBA00023163"/>
    </source>
</evidence>
<dbReference type="InterPro" id="IPR034768">
    <property type="entry name" value="4FE4S_WBL"/>
</dbReference>
<keyword evidence="10 11" id="KW-0804">Transcription</keyword>
<keyword evidence="6 11" id="KW-0411">Iron-sulfur</keyword>
<evidence type="ECO:0000256" key="1">
    <source>
        <dbReference type="ARBA" id="ARBA00004496"/>
    </source>
</evidence>
<dbReference type="AlphaFoldDB" id="A0A516PZ78"/>
<keyword evidence="15" id="KW-1185">Reference proteome</keyword>
<keyword evidence="8 11" id="KW-0238">DNA-binding</keyword>
<comment type="cofactor">
    <cofactor evidence="11">
        <name>[4Fe-4S] cluster</name>
        <dbReference type="ChEBI" id="CHEBI:49883"/>
    </cofactor>
    <text evidence="11">Binds 1 [4Fe-4S] cluster per subunit. Following nitrosylation of the [4Fe-4S] cluster binds 1 [4Fe-8(NO)] cluster per subunit.</text>
</comment>
<feature type="binding site" evidence="11">
    <location>
        <position position="57"/>
    </location>
    <ligand>
        <name>[4Fe-4S] cluster</name>
        <dbReference type="ChEBI" id="CHEBI:49883"/>
    </ligand>
</feature>
<comment type="PTM">
    <text evidence="11">Upon Fe-S cluster removal intramolecular disulfide bonds are formed.</text>
</comment>